<dbReference type="GO" id="GO:0016887">
    <property type="term" value="F:ATP hydrolysis activity"/>
    <property type="evidence" value="ECO:0007669"/>
    <property type="project" value="InterPro"/>
</dbReference>
<dbReference type="Pfam" id="PF00005">
    <property type="entry name" value="ABC_tran"/>
    <property type="match status" value="1"/>
</dbReference>
<gene>
    <name evidence="6" type="ORF">CUT44_20960</name>
</gene>
<comment type="caution">
    <text evidence="6">The sequence shown here is derived from an EMBL/GenBank/DDBJ whole genome shotgun (WGS) entry which is preliminary data.</text>
</comment>
<dbReference type="Pfam" id="PF08352">
    <property type="entry name" value="oligo_HPY"/>
    <property type="match status" value="2"/>
</dbReference>
<dbReference type="GO" id="GO:0015833">
    <property type="term" value="P:peptide transport"/>
    <property type="evidence" value="ECO:0007669"/>
    <property type="project" value="InterPro"/>
</dbReference>
<feature type="domain" description="ABC transporter" evidence="5">
    <location>
        <begin position="25"/>
        <end position="282"/>
    </location>
</feature>
<dbReference type="CDD" id="cd03257">
    <property type="entry name" value="ABC_NikE_OppD_transporters"/>
    <property type="match status" value="1"/>
</dbReference>
<dbReference type="AlphaFoldDB" id="A0A2M8LUW6"/>
<dbReference type="SMART" id="SM00382">
    <property type="entry name" value="AAA"/>
    <property type="match status" value="1"/>
</dbReference>
<dbReference type="PANTHER" id="PTHR43776">
    <property type="entry name" value="TRANSPORT ATP-BINDING PROTEIN"/>
    <property type="match status" value="1"/>
</dbReference>
<dbReference type="RefSeq" id="WP_100203467.1">
    <property type="nucleotide sequence ID" value="NZ_PGGW01000061.1"/>
</dbReference>
<name>A0A2M8LUW6_9ACTN</name>
<sequence>MSSEHTEHTAPAAPAVPAADERVVLEARGVSKHFPVRRGPRALLGGPRQAVHAVDDVSLELRRGSVTALVGESGSGKSTVARLLAQLHPLTAGELLLDGKPVKAGRGRAFRAYCRHVQMVFQDPFASLNPVHTIRYHLTRALRIHDRAGNGPQELERALTALLERVQLTPAGRYLDAFPHELSGGQRQRVAIARAMAADPRVLLADEPVSMLDVSIRLGVLNLLRDLKERLDLAILYITHDIASARYFADTTLVMYAGRMVEGGDSETVTQRPAHPYTRLLLASAPDPDRVTGPGAGTDDEADGGTDGEPGTDADPSAGEPPSLISPPEGCRFHPRCPLAMERCRTETPPRFDLDDGQWAACWLYDAPAAVPAASAAGTGTTKGPGAGTETAP</sequence>
<dbReference type="InterPro" id="IPR003593">
    <property type="entry name" value="AAA+_ATPase"/>
</dbReference>
<dbReference type="EMBL" id="PGGW01000061">
    <property type="protein sequence ID" value="PJE95742.1"/>
    <property type="molecule type" value="Genomic_DNA"/>
</dbReference>
<dbReference type="Gene3D" id="3.40.50.300">
    <property type="entry name" value="P-loop containing nucleotide triphosphate hydrolases"/>
    <property type="match status" value="1"/>
</dbReference>
<dbReference type="Proteomes" id="UP000230407">
    <property type="component" value="Unassembled WGS sequence"/>
</dbReference>
<dbReference type="PROSITE" id="PS00211">
    <property type="entry name" value="ABC_TRANSPORTER_1"/>
    <property type="match status" value="1"/>
</dbReference>
<keyword evidence="2" id="KW-0547">Nucleotide-binding</keyword>
<dbReference type="InterPro" id="IPR013563">
    <property type="entry name" value="Oligopep_ABC_C"/>
</dbReference>
<dbReference type="InterPro" id="IPR003439">
    <property type="entry name" value="ABC_transporter-like_ATP-bd"/>
</dbReference>
<protein>
    <submittedName>
        <fullName evidence="6">Dipeptide/oligopeptide/nickel ABC transporter ATP-binding protein</fullName>
    </submittedName>
</protein>
<keyword evidence="3 6" id="KW-0067">ATP-binding</keyword>
<dbReference type="GO" id="GO:0005524">
    <property type="term" value="F:ATP binding"/>
    <property type="evidence" value="ECO:0007669"/>
    <property type="project" value="UniProtKB-KW"/>
</dbReference>
<dbReference type="GO" id="GO:0055085">
    <property type="term" value="P:transmembrane transport"/>
    <property type="evidence" value="ECO:0007669"/>
    <property type="project" value="UniProtKB-ARBA"/>
</dbReference>
<evidence type="ECO:0000313" key="6">
    <source>
        <dbReference type="EMBL" id="PJE95742.1"/>
    </source>
</evidence>
<organism evidence="6 7">
    <name type="scientific">Streptomyces carminius</name>
    <dbReference type="NCBI Taxonomy" id="2665496"/>
    <lineage>
        <taxon>Bacteria</taxon>
        <taxon>Bacillati</taxon>
        <taxon>Actinomycetota</taxon>
        <taxon>Actinomycetes</taxon>
        <taxon>Kitasatosporales</taxon>
        <taxon>Streptomycetaceae</taxon>
        <taxon>Streptomyces</taxon>
    </lineage>
</organism>
<keyword evidence="1" id="KW-0813">Transport</keyword>
<dbReference type="InterPro" id="IPR017871">
    <property type="entry name" value="ABC_transporter-like_CS"/>
</dbReference>
<evidence type="ECO:0000313" key="7">
    <source>
        <dbReference type="Proteomes" id="UP000230407"/>
    </source>
</evidence>
<evidence type="ECO:0000256" key="4">
    <source>
        <dbReference type="SAM" id="MobiDB-lite"/>
    </source>
</evidence>
<evidence type="ECO:0000256" key="2">
    <source>
        <dbReference type="ARBA" id="ARBA00022741"/>
    </source>
</evidence>
<proteinExistence type="predicted"/>
<dbReference type="PROSITE" id="PS50893">
    <property type="entry name" value="ABC_TRANSPORTER_2"/>
    <property type="match status" value="1"/>
</dbReference>
<dbReference type="SUPFAM" id="SSF52540">
    <property type="entry name" value="P-loop containing nucleoside triphosphate hydrolases"/>
    <property type="match status" value="1"/>
</dbReference>
<dbReference type="InterPro" id="IPR050319">
    <property type="entry name" value="ABC_transp_ATP-bind"/>
</dbReference>
<dbReference type="InterPro" id="IPR027417">
    <property type="entry name" value="P-loop_NTPase"/>
</dbReference>
<accession>A0A2M8LUW6</accession>
<feature type="region of interest" description="Disordered" evidence="4">
    <location>
        <begin position="281"/>
        <end position="331"/>
    </location>
</feature>
<feature type="compositionally biased region" description="Acidic residues" evidence="4">
    <location>
        <begin position="298"/>
        <end position="312"/>
    </location>
</feature>
<reference evidence="6 7" key="1">
    <citation type="submission" date="2017-11" db="EMBL/GenBank/DDBJ databases">
        <title>Streptomyces carmine sp. nov., a novel actinomycete isolated from Sophora alopecuroides in Xinjiang, China.</title>
        <authorList>
            <person name="Wang Y."/>
            <person name="Luo X."/>
            <person name="Wan C."/>
            <person name="Zhang L."/>
        </authorList>
    </citation>
    <scope>NUCLEOTIDE SEQUENCE [LARGE SCALE GENOMIC DNA]</scope>
    <source>
        <strain evidence="6 7">TRM SA0054</strain>
    </source>
</reference>
<dbReference type="NCBIfam" id="TIGR01727">
    <property type="entry name" value="oligo_HPY"/>
    <property type="match status" value="1"/>
</dbReference>
<keyword evidence="7" id="KW-1185">Reference proteome</keyword>
<evidence type="ECO:0000256" key="1">
    <source>
        <dbReference type="ARBA" id="ARBA00022448"/>
    </source>
</evidence>
<evidence type="ECO:0000256" key="3">
    <source>
        <dbReference type="ARBA" id="ARBA00022840"/>
    </source>
</evidence>
<evidence type="ECO:0000259" key="5">
    <source>
        <dbReference type="PROSITE" id="PS50893"/>
    </source>
</evidence>